<dbReference type="OrthoDB" id="6375402at2759"/>
<evidence type="ECO:0000313" key="4">
    <source>
        <dbReference type="Proteomes" id="UP000440578"/>
    </source>
</evidence>
<dbReference type="PRINTS" id="PR00178">
    <property type="entry name" value="FATTYACIDBP"/>
</dbReference>
<reference evidence="3 4" key="1">
    <citation type="submission" date="2019-07" db="EMBL/GenBank/DDBJ databases">
        <title>Draft genome assembly of a fouling barnacle, Amphibalanus amphitrite (Darwin, 1854): The first reference genome for Thecostraca.</title>
        <authorList>
            <person name="Kim W."/>
        </authorList>
    </citation>
    <scope>NUCLEOTIDE SEQUENCE [LARGE SCALE GENOMIC DNA]</scope>
    <source>
        <strain evidence="3">SNU_AA5</strain>
        <tissue evidence="3">Soma without cirri and trophi</tissue>
    </source>
</reference>
<feature type="compositionally biased region" description="Polar residues" evidence="2">
    <location>
        <begin position="57"/>
        <end position="68"/>
    </location>
</feature>
<keyword evidence="4" id="KW-1185">Reference proteome</keyword>
<dbReference type="GO" id="GO:0008289">
    <property type="term" value="F:lipid binding"/>
    <property type="evidence" value="ECO:0007669"/>
    <property type="project" value="InterPro"/>
</dbReference>
<dbReference type="PANTHER" id="PTHR33198">
    <property type="entry name" value="ANK_REP_REGION DOMAIN-CONTAINING PROTEIN-RELATED"/>
    <property type="match status" value="1"/>
</dbReference>
<evidence type="ECO:0000256" key="1">
    <source>
        <dbReference type="SAM" id="Coils"/>
    </source>
</evidence>
<feature type="region of interest" description="Disordered" evidence="2">
    <location>
        <begin position="57"/>
        <end position="82"/>
    </location>
</feature>
<sequence>MADNAQLERLTALLAQQSEQAAQREERLAEQAAQREERLAAMLERALANQVQQPIARSETAVTESRQPAATPAKLPSSAISTPHLTSSASLKEFGTWRQKFDDFRLLTHLETLPIAEQKAALMSLLDDEWTRTLRYSLQIPSEADLKTVIDMMEAHLRGQRSIILDRRDFYSRVQEPDETFDDFVSSIKEIAAYCDFCDKCADDQYRDRIVVGIRDEEALKRMLHEPKLTLQRAVDICRACGEIKFSSAGSTPLTCIGQFSATVTFGDCQTATTVYVLREVTGFLLGWCDSVRLRILPANFPAQIPVNIWRSQSAAGMTIPGVYRHESSENLDAFFSAVGVPWVPRKIMCNSHPCVEVTDEGEDSFRIKTVTMLKTLDMKFKLGEKFEDSLMSGDKTENVIRREGDSLIQEQDSVKGKIVITRAFTEAGMDMTLEHKDSGVKATRHFRRQTTA</sequence>
<dbReference type="SUPFAM" id="SSF50814">
    <property type="entry name" value="Lipocalins"/>
    <property type="match status" value="1"/>
</dbReference>
<evidence type="ECO:0000256" key="2">
    <source>
        <dbReference type="SAM" id="MobiDB-lite"/>
    </source>
</evidence>
<dbReference type="Proteomes" id="UP000440578">
    <property type="component" value="Unassembled WGS sequence"/>
</dbReference>
<feature type="coiled-coil region" evidence="1">
    <location>
        <begin position="7"/>
        <end position="53"/>
    </location>
</feature>
<dbReference type="InterPro" id="IPR000463">
    <property type="entry name" value="Fatty_acid-bd"/>
</dbReference>
<comment type="caution">
    <text evidence="3">The sequence shown here is derived from an EMBL/GenBank/DDBJ whole genome shotgun (WGS) entry which is preliminary data.</text>
</comment>
<gene>
    <name evidence="3" type="primary">FABP5</name>
    <name evidence="3" type="ORF">FJT64_011833</name>
</gene>
<name>A0A6A4V8C9_AMPAM</name>
<dbReference type="Gene3D" id="2.40.128.20">
    <property type="match status" value="1"/>
</dbReference>
<dbReference type="EMBL" id="VIIS01001992">
    <property type="protein sequence ID" value="KAF0289933.1"/>
    <property type="molecule type" value="Genomic_DNA"/>
</dbReference>
<protein>
    <submittedName>
        <fullName evidence="3">Fatty acid-binding protein 5</fullName>
    </submittedName>
</protein>
<dbReference type="CDD" id="cd00742">
    <property type="entry name" value="FABP"/>
    <property type="match status" value="1"/>
</dbReference>
<accession>A0A6A4V8C9</accession>
<evidence type="ECO:0000313" key="3">
    <source>
        <dbReference type="EMBL" id="KAF0289933.1"/>
    </source>
</evidence>
<dbReference type="PANTHER" id="PTHR33198:SF19">
    <property type="entry name" value="CCHC-TYPE DOMAIN-CONTAINING PROTEIN"/>
    <property type="match status" value="1"/>
</dbReference>
<keyword evidence="1" id="KW-0175">Coiled coil</keyword>
<organism evidence="3 4">
    <name type="scientific">Amphibalanus amphitrite</name>
    <name type="common">Striped barnacle</name>
    <name type="synonym">Balanus amphitrite</name>
    <dbReference type="NCBI Taxonomy" id="1232801"/>
    <lineage>
        <taxon>Eukaryota</taxon>
        <taxon>Metazoa</taxon>
        <taxon>Ecdysozoa</taxon>
        <taxon>Arthropoda</taxon>
        <taxon>Crustacea</taxon>
        <taxon>Multicrustacea</taxon>
        <taxon>Cirripedia</taxon>
        <taxon>Thoracica</taxon>
        <taxon>Thoracicalcarea</taxon>
        <taxon>Balanomorpha</taxon>
        <taxon>Balanoidea</taxon>
        <taxon>Balanidae</taxon>
        <taxon>Amphibalaninae</taxon>
        <taxon>Amphibalanus</taxon>
    </lineage>
</organism>
<proteinExistence type="predicted"/>
<dbReference type="AlphaFoldDB" id="A0A6A4V8C9"/>
<dbReference type="InterPro" id="IPR012674">
    <property type="entry name" value="Calycin"/>
</dbReference>